<evidence type="ECO:0000313" key="2">
    <source>
        <dbReference type="Proteomes" id="UP000230423"/>
    </source>
</evidence>
<reference evidence="1 2" key="1">
    <citation type="submission" date="2015-09" db="EMBL/GenBank/DDBJ databases">
        <title>Draft genome of the parasitic nematode Teladorsagia circumcincta isolate WARC Sus (inbred).</title>
        <authorList>
            <person name="Mitreva M."/>
        </authorList>
    </citation>
    <scope>NUCLEOTIDE SEQUENCE [LARGE SCALE GENOMIC DNA]</scope>
    <source>
        <strain evidence="1 2">S</strain>
    </source>
</reference>
<protein>
    <submittedName>
        <fullName evidence="1">Uncharacterized protein</fullName>
    </submittedName>
</protein>
<name>A0A2G9UED4_TELCI</name>
<keyword evidence="2" id="KW-1185">Reference proteome</keyword>
<dbReference type="Proteomes" id="UP000230423">
    <property type="component" value="Unassembled WGS sequence"/>
</dbReference>
<gene>
    <name evidence="1" type="ORF">TELCIR_09618</name>
</gene>
<evidence type="ECO:0000313" key="1">
    <source>
        <dbReference type="EMBL" id="PIO68589.1"/>
    </source>
</evidence>
<proteinExistence type="predicted"/>
<sequence length="27" mass="3321">MNRLLPEGYGTKPFIDYKYGDIWKDHY</sequence>
<dbReference type="EMBL" id="KZ347031">
    <property type="protein sequence ID" value="PIO68589.1"/>
    <property type="molecule type" value="Genomic_DNA"/>
</dbReference>
<dbReference type="AlphaFoldDB" id="A0A2G9UED4"/>
<organism evidence="1 2">
    <name type="scientific">Teladorsagia circumcincta</name>
    <name type="common">Brown stomach worm</name>
    <name type="synonym">Ostertagia circumcincta</name>
    <dbReference type="NCBI Taxonomy" id="45464"/>
    <lineage>
        <taxon>Eukaryota</taxon>
        <taxon>Metazoa</taxon>
        <taxon>Ecdysozoa</taxon>
        <taxon>Nematoda</taxon>
        <taxon>Chromadorea</taxon>
        <taxon>Rhabditida</taxon>
        <taxon>Rhabditina</taxon>
        <taxon>Rhabditomorpha</taxon>
        <taxon>Strongyloidea</taxon>
        <taxon>Trichostrongylidae</taxon>
        <taxon>Teladorsagia</taxon>
    </lineage>
</organism>
<accession>A0A2G9UED4</accession>